<evidence type="ECO:0000256" key="2">
    <source>
        <dbReference type="ARBA" id="ARBA00022679"/>
    </source>
</evidence>
<evidence type="ECO:0000256" key="6">
    <source>
        <dbReference type="PROSITE-ProRule" id="PRU01373"/>
    </source>
</evidence>
<dbReference type="RefSeq" id="WP_012936876.1">
    <property type="nucleotide sequence ID" value="NC_013739.1"/>
</dbReference>
<evidence type="ECO:0000256" key="3">
    <source>
        <dbReference type="ARBA" id="ARBA00022960"/>
    </source>
</evidence>
<protein>
    <submittedName>
        <fullName evidence="8">ErfK/YbiS/YcfS/YnhG family protein</fullName>
    </submittedName>
</protein>
<dbReference type="SUPFAM" id="SSF141523">
    <property type="entry name" value="L,D-transpeptidase catalytic domain-like"/>
    <property type="match status" value="1"/>
</dbReference>
<dbReference type="GO" id="GO:0016740">
    <property type="term" value="F:transferase activity"/>
    <property type="evidence" value="ECO:0007669"/>
    <property type="project" value="UniProtKB-KW"/>
</dbReference>
<keyword evidence="5 6" id="KW-0961">Cell wall biogenesis/degradation</keyword>
<feature type="domain" description="L,D-TPase catalytic" evidence="7">
    <location>
        <begin position="80"/>
        <end position="199"/>
    </location>
</feature>
<gene>
    <name evidence="8" type="ordered locus">Cwoe_5420</name>
</gene>
<dbReference type="AlphaFoldDB" id="D3EZI7"/>
<reference evidence="8 9" key="1">
    <citation type="journal article" date="2010" name="Stand. Genomic Sci.">
        <title>Complete genome sequence of Conexibacter woesei type strain (ID131577).</title>
        <authorList>
            <person name="Pukall R."/>
            <person name="Lapidus A."/>
            <person name="Glavina Del Rio T."/>
            <person name="Copeland A."/>
            <person name="Tice H."/>
            <person name="Cheng J.-F."/>
            <person name="Lucas S."/>
            <person name="Chen F."/>
            <person name="Nolan M."/>
            <person name="Bruce D."/>
            <person name="Goodwin L."/>
            <person name="Pitluck S."/>
            <person name="Mavromatis K."/>
            <person name="Ivanova N."/>
            <person name="Ovchinnikova G."/>
            <person name="Pati A."/>
            <person name="Chen A."/>
            <person name="Palaniappan K."/>
            <person name="Land M."/>
            <person name="Hauser L."/>
            <person name="Chang Y.-J."/>
            <person name="Jeffries C.D."/>
            <person name="Chain P."/>
            <person name="Meincke L."/>
            <person name="Sims D."/>
            <person name="Brettin T."/>
            <person name="Detter J.C."/>
            <person name="Rohde M."/>
            <person name="Goeker M."/>
            <person name="Bristow J."/>
            <person name="Eisen J.A."/>
            <person name="Markowitz V."/>
            <person name="Kyrpides N.C."/>
            <person name="Klenk H.-P."/>
            <person name="Hugenholtz P."/>
        </authorList>
    </citation>
    <scope>NUCLEOTIDE SEQUENCE [LARGE SCALE GENOMIC DNA]</scope>
    <source>
        <strain evidence="9">DSM 14684 / CIP 108061 / JCM 11494 / NBRC 100937 / ID131577</strain>
    </source>
</reference>
<dbReference type="CDD" id="cd16913">
    <property type="entry name" value="YkuD_like"/>
    <property type="match status" value="1"/>
</dbReference>
<accession>D3EZI7</accession>
<dbReference type="GO" id="GO:0071555">
    <property type="term" value="P:cell wall organization"/>
    <property type="evidence" value="ECO:0007669"/>
    <property type="project" value="UniProtKB-UniRule"/>
</dbReference>
<keyword evidence="4 6" id="KW-0573">Peptidoglycan synthesis</keyword>
<dbReference type="InterPro" id="IPR050979">
    <property type="entry name" value="LD-transpeptidase"/>
</dbReference>
<dbReference type="UniPathway" id="UPA00219"/>
<dbReference type="Pfam" id="PF03734">
    <property type="entry name" value="YkuD"/>
    <property type="match status" value="1"/>
</dbReference>
<feature type="active site" description="Proton donor/acceptor" evidence="6">
    <location>
        <position position="159"/>
    </location>
</feature>
<dbReference type="Proteomes" id="UP000008229">
    <property type="component" value="Chromosome"/>
</dbReference>
<dbReference type="GO" id="GO:0005576">
    <property type="term" value="C:extracellular region"/>
    <property type="evidence" value="ECO:0007669"/>
    <property type="project" value="TreeGrafter"/>
</dbReference>
<dbReference type="InterPro" id="IPR005490">
    <property type="entry name" value="LD_TPept_cat_dom"/>
</dbReference>
<dbReference type="GO" id="GO:0008360">
    <property type="term" value="P:regulation of cell shape"/>
    <property type="evidence" value="ECO:0007669"/>
    <property type="project" value="UniProtKB-UniRule"/>
</dbReference>
<dbReference type="KEGG" id="cwo:Cwoe_5420"/>
<dbReference type="OrthoDB" id="5243103at2"/>
<proteinExistence type="predicted"/>
<organism evidence="8 9">
    <name type="scientific">Conexibacter woesei (strain DSM 14684 / CCUG 47730 / CIP 108061 / JCM 11494 / NBRC 100937 / ID131577)</name>
    <dbReference type="NCBI Taxonomy" id="469383"/>
    <lineage>
        <taxon>Bacteria</taxon>
        <taxon>Bacillati</taxon>
        <taxon>Actinomycetota</taxon>
        <taxon>Thermoleophilia</taxon>
        <taxon>Solirubrobacterales</taxon>
        <taxon>Conexibacteraceae</taxon>
        <taxon>Conexibacter</taxon>
    </lineage>
</organism>
<evidence type="ECO:0000259" key="7">
    <source>
        <dbReference type="PROSITE" id="PS52029"/>
    </source>
</evidence>
<dbReference type="GO" id="GO:0018104">
    <property type="term" value="P:peptidoglycan-protein cross-linking"/>
    <property type="evidence" value="ECO:0007669"/>
    <property type="project" value="TreeGrafter"/>
</dbReference>
<dbReference type="eggNOG" id="COG1376">
    <property type="taxonomic scope" value="Bacteria"/>
</dbReference>
<reference evidence="9" key="2">
    <citation type="submission" date="2010-01" db="EMBL/GenBank/DDBJ databases">
        <title>The complete genome of Conexibacter woesei DSM 14684.</title>
        <authorList>
            <consortium name="US DOE Joint Genome Institute (JGI-PGF)"/>
            <person name="Lucas S."/>
            <person name="Copeland A."/>
            <person name="Lapidus A."/>
            <person name="Glavina del Rio T."/>
            <person name="Dalin E."/>
            <person name="Tice H."/>
            <person name="Bruce D."/>
            <person name="Goodwin L."/>
            <person name="Pitluck S."/>
            <person name="Kyrpides N."/>
            <person name="Mavromatis K."/>
            <person name="Ivanova N."/>
            <person name="Mikhailova N."/>
            <person name="Chertkov O."/>
            <person name="Brettin T."/>
            <person name="Detter J.C."/>
            <person name="Han C."/>
            <person name="Larimer F."/>
            <person name="Land M."/>
            <person name="Hauser L."/>
            <person name="Markowitz V."/>
            <person name="Cheng J.-F."/>
            <person name="Hugenholtz P."/>
            <person name="Woyke T."/>
            <person name="Wu D."/>
            <person name="Pukall R."/>
            <person name="Steenblock K."/>
            <person name="Schneider S."/>
            <person name="Klenk H.-P."/>
            <person name="Eisen J.A."/>
        </authorList>
    </citation>
    <scope>NUCLEOTIDE SEQUENCE [LARGE SCALE GENOMIC DNA]</scope>
    <source>
        <strain evidence="9">DSM 14684 / CIP 108061 / JCM 11494 / NBRC 100937 / ID131577</strain>
    </source>
</reference>
<evidence type="ECO:0000256" key="4">
    <source>
        <dbReference type="ARBA" id="ARBA00022984"/>
    </source>
</evidence>
<dbReference type="EMBL" id="CP001854">
    <property type="protein sequence ID" value="ADB53825.1"/>
    <property type="molecule type" value="Genomic_DNA"/>
</dbReference>
<evidence type="ECO:0000256" key="5">
    <source>
        <dbReference type="ARBA" id="ARBA00023316"/>
    </source>
</evidence>
<dbReference type="InterPro" id="IPR038063">
    <property type="entry name" value="Transpep_catalytic_dom"/>
</dbReference>
<keyword evidence="2" id="KW-0808">Transferase</keyword>
<dbReference type="STRING" id="469383.Cwoe_5420"/>
<dbReference type="GO" id="GO:0071972">
    <property type="term" value="F:peptidoglycan L,D-transpeptidase activity"/>
    <property type="evidence" value="ECO:0007669"/>
    <property type="project" value="TreeGrafter"/>
</dbReference>
<dbReference type="HOGENOM" id="CLU_1370147_0_0_11"/>
<sequence>MRWAPVVRAAVARAAPRHGAGPIQRVPSRTPERTRNLVLVLGRSQPTADGVWVRARLPGVRGRAGWLPRRALGGYTLVRTRLVVDRRRLRATLYRGARRVFSAPVAIGRPAAPTPAGRFYVRDKLTRYRSATYGPLAFGTSARSPGVSDWPAGGFVGIHGTDRPELVPGRVSHGCIRLRNVDVVRLGRVLAVGTPLRIR</sequence>
<keyword evidence="9" id="KW-1185">Reference proteome</keyword>
<feature type="active site" description="Nucleophile" evidence="6">
    <location>
        <position position="175"/>
    </location>
</feature>
<dbReference type="PANTHER" id="PTHR30582">
    <property type="entry name" value="L,D-TRANSPEPTIDASE"/>
    <property type="match status" value="1"/>
</dbReference>
<evidence type="ECO:0000313" key="9">
    <source>
        <dbReference type="Proteomes" id="UP000008229"/>
    </source>
</evidence>
<name>D3EZI7_CONWI</name>
<keyword evidence="3 6" id="KW-0133">Cell shape</keyword>
<dbReference type="PROSITE" id="PS52029">
    <property type="entry name" value="LD_TPASE"/>
    <property type="match status" value="1"/>
</dbReference>
<evidence type="ECO:0000256" key="1">
    <source>
        <dbReference type="ARBA" id="ARBA00004752"/>
    </source>
</evidence>
<evidence type="ECO:0000313" key="8">
    <source>
        <dbReference type="EMBL" id="ADB53825.1"/>
    </source>
</evidence>
<dbReference type="Gene3D" id="2.40.440.10">
    <property type="entry name" value="L,D-transpeptidase catalytic domain-like"/>
    <property type="match status" value="1"/>
</dbReference>
<comment type="pathway">
    <text evidence="1 6">Cell wall biogenesis; peptidoglycan biosynthesis.</text>
</comment>